<dbReference type="EMBL" id="BARV01008389">
    <property type="protein sequence ID" value="GAI03405.1"/>
    <property type="molecule type" value="Genomic_DNA"/>
</dbReference>
<keyword evidence="2" id="KW-1003">Cell membrane</keyword>
<organism evidence="7">
    <name type="scientific">marine sediment metagenome</name>
    <dbReference type="NCBI Taxonomy" id="412755"/>
    <lineage>
        <taxon>unclassified sequences</taxon>
        <taxon>metagenomes</taxon>
        <taxon>ecological metagenomes</taxon>
    </lineage>
</organism>
<keyword evidence="5 6" id="KW-0472">Membrane</keyword>
<proteinExistence type="predicted"/>
<evidence type="ECO:0000313" key="7">
    <source>
        <dbReference type="EMBL" id="GAI03405.1"/>
    </source>
</evidence>
<evidence type="ECO:0000256" key="1">
    <source>
        <dbReference type="ARBA" id="ARBA00004651"/>
    </source>
</evidence>
<comment type="caution">
    <text evidence="7">The sequence shown here is derived from an EMBL/GenBank/DDBJ whole genome shotgun (WGS) entry which is preliminary data.</text>
</comment>
<dbReference type="AlphaFoldDB" id="X1LLX7"/>
<dbReference type="GO" id="GO:0005886">
    <property type="term" value="C:plasma membrane"/>
    <property type="evidence" value="ECO:0007669"/>
    <property type="project" value="UniProtKB-SubCell"/>
</dbReference>
<name>X1LLX7_9ZZZZ</name>
<comment type="subcellular location">
    <subcellularLocation>
        <location evidence="1">Cell membrane</location>
        <topology evidence="1">Multi-pass membrane protein</topology>
    </subcellularLocation>
</comment>
<reference evidence="7" key="1">
    <citation type="journal article" date="2014" name="Front. Microbiol.">
        <title>High frequency of phylogenetically diverse reductive dehalogenase-homologous genes in deep subseafloor sedimentary metagenomes.</title>
        <authorList>
            <person name="Kawai M."/>
            <person name="Futagami T."/>
            <person name="Toyoda A."/>
            <person name="Takaki Y."/>
            <person name="Nishi S."/>
            <person name="Hori S."/>
            <person name="Arai W."/>
            <person name="Tsubouchi T."/>
            <person name="Morono Y."/>
            <person name="Uchiyama I."/>
            <person name="Ito T."/>
            <person name="Fujiyama A."/>
            <person name="Inagaki F."/>
            <person name="Takami H."/>
        </authorList>
    </citation>
    <scope>NUCLEOTIDE SEQUENCE</scope>
    <source>
        <strain evidence="7">Expedition CK06-06</strain>
    </source>
</reference>
<protein>
    <submittedName>
        <fullName evidence="7">Uncharacterized protein</fullName>
    </submittedName>
</protein>
<sequence length="168" mass="18664">IGYVILGIGLGTPLGMIGGLFHLFNHSVFKSLLFLNSGAVEYATGTRDLRKMGEKRMIIYLLCLMLFCCGIYCILRKRNIIKIILGIIIAEYAVNLFFILVAYRMEGRSPILSSEVEIVNMVDPLPQALVLTAIVIGLATTALLVALAMRIYEKYGTFDITKIKELRG</sequence>
<accession>X1LLX7</accession>
<evidence type="ECO:0000256" key="4">
    <source>
        <dbReference type="ARBA" id="ARBA00022989"/>
    </source>
</evidence>
<dbReference type="Pfam" id="PF00420">
    <property type="entry name" value="Oxidored_q2"/>
    <property type="match status" value="1"/>
</dbReference>
<dbReference type="InterPro" id="IPR039428">
    <property type="entry name" value="NUOK/Mnh_C1-like"/>
</dbReference>
<keyword evidence="4 6" id="KW-1133">Transmembrane helix</keyword>
<feature type="transmembrane region" description="Helical" evidence="6">
    <location>
        <begin position="5"/>
        <end position="24"/>
    </location>
</feature>
<feature type="transmembrane region" description="Helical" evidence="6">
    <location>
        <begin position="82"/>
        <end position="105"/>
    </location>
</feature>
<feature type="transmembrane region" description="Helical" evidence="6">
    <location>
        <begin position="57"/>
        <end position="75"/>
    </location>
</feature>
<evidence type="ECO:0000256" key="5">
    <source>
        <dbReference type="ARBA" id="ARBA00023136"/>
    </source>
</evidence>
<evidence type="ECO:0000256" key="2">
    <source>
        <dbReference type="ARBA" id="ARBA00022475"/>
    </source>
</evidence>
<evidence type="ECO:0000256" key="6">
    <source>
        <dbReference type="SAM" id="Phobius"/>
    </source>
</evidence>
<dbReference type="Gene3D" id="1.10.287.3510">
    <property type="match status" value="1"/>
</dbReference>
<evidence type="ECO:0000256" key="3">
    <source>
        <dbReference type="ARBA" id="ARBA00022692"/>
    </source>
</evidence>
<dbReference type="InterPro" id="IPR050601">
    <property type="entry name" value="CPA3_antiporter_subunitC"/>
</dbReference>
<keyword evidence="3 6" id="KW-0812">Transmembrane</keyword>
<dbReference type="PANTHER" id="PTHR34583">
    <property type="entry name" value="ANTIPORTER SUBUNIT MNHC2-RELATED"/>
    <property type="match status" value="1"/>
</dbReference>
<feature type="non-terminal residue" evidence="7">
    <location>
        <position position="1"/>
    </location>
</feature>
<feature type="transmembrane region" description="Helical" evidence="6">
    <location>
        <begin position="125"/>
        <end position="148"/>
    </location>
</feature>
<gene>
    <name evidence="7" type="ORF">S06H3_16876</name>
</gene>
<dbReference type="PANTHER" id="PTHR34583:SF2">
    <property type="entry name" value="ANTIPORTER SUBUNIT MNHC2-RELATED"/>
    <property type="match status" value="1"/>
</dbReference>